<keyword evidence="8" id="KW-0812">Transmembrane</keyword>
<dbReference type="PANTHER" id="PTHR42878:SF7">
    <property type="entry name" value="SENSOR HISTIDINE KINASE GLRK"/>
    <property type="match status" value="1"/>
</dbReference>
<keyword evidence="3" id="KW-0808">Transferase</keyword>
<evidence type="ECO:0000256" key="5">
    <source>
        <dbReference type="ARBA" id="ARBA00022777"/>
    </source>
</evidence>
<keyword evidence="4" id="KW-0547">Nucleotide-binding</keyword>
<keyword evidence="6" id="KW-0067">ATP-binding</keyword>
<dbReference type="OrthoDB" id="9804645at2"/>
<feature type="transmembrane region" description="Helical" evidence="8">
    <location>
        <begin position="20"/>
        <end position="41"/>
    </location>
</feature>
<keyword evidence="5 11" id="KW-0418">Kinase</keyword>
<dbReference type="STRING" id="522306.CAP2UW1_2562"/>
<dbReference type="KEGG" id="app:CAP2UW1_2562"/>
<keyword evidence="8" id="KW-1133">Transmembrane helix</keyword>
<evidence type="ECO:0000313" key="11">
    <source>
        <dbReference type="EMBL" id="ACV35849.1"/>
    </source>
</evidence>
<dbReference type="Pfam" id="PF02518">
    <property type="entry name" value="HATPase_c"/>
    <property type="match status" value="1"/>
</dbReference>
<evidence type="ECO:0000256" key="2">
    <source>
        <dbReference type="ARBA" id="ARBA00012438"/>
    </source>
</evidence>
<dbReference type="PANTHER" id="PTHR42878">
    <property type="entry name" value="TWO-COMPONENT HISTIDINE KINASE"/>
    <property type="match status" value="1"/>
</dbReference>
<dbReference type="InterPro" id="IPR050351">
    <property type="entry name" value="BphY/WalK/GraS-like"/>
</dbReference>
<dbReference type="PROSITE" id="PS50109">
    <property type="entry name" value="HIS_KIN"/>
    <property type="match status" value="1"/>
</dbReference>
<dbReference type="GO" id="GO:0030295">
    <property type="term" value="F:protein kinase activator activity"/>
    <property type="evidence" value="ECO:0007669"/>
    <property type="project" value="TreeGrafter"/>
</dbReference>
<dbReference type="EMBL" id="CP001715">
    <property type="protein sequence ID" value="ACV35849.1"/>
    <property type="molecule type" value="Genomic_DNA"/>
</dbReference>
<evidence type="ECO:0000256" key="4">
    <source>
        <dbReference type="ARBA" id="ARBA00022741"/>
    </source>
</evidence>
<sequence>MSGPATGLAPARDGLFCRPAYVALLVFSLAAAVTAGLIWRYEADRRQAERAALSGLAAERAWALQTSIEHALSLTDTLAVMLRQGKGSIPDFEATAARLLRLYPGAVALQLAPRGALALTLPSAVNAERMGHDLLRDLESANESPAAGDGRRLTLSGPLTLREGRQVAAGRLPLFLDDGQGREAFWGFAVVLLAIPEVLAQARLAELQERGYAWELSRVDPTTRQEQVIRASSSPLVAPVERSLPVADVTWTLRIAPVLGWQDVSGVLWKCAAALLLSLLLAWHAAWQARLFAATRAHGRNLELRVAQRTADLQRFAEVTAHHLQEPVRRVASYAGRLRAQLAGRVDDAEVQASLDFINQQALRLQELLRDVELYLAADQPRGSIEACDAEQTLSRVLVEFADVIAQAAARVEVGRLPAAMIDSPRLRELFRVVLDNALRHGRGAQSLRIEIAGERVGASVRYRISDNGPGVEDEYRQRVFRVFERLATSGGGTGVGLAILRRIAESAGGYAWLEEAAGGGCSVLIELPAGDVAPTAPHATLEARP</sequence>
<evidence type="ECO:0000259" key="9">
    <source>
        <dbReference type="PROSITE" id="PS50109"/>
    </source>
</evidence>
<dbReference type="SUPFAM" id="SSF47384">
    <property type="entry name" value="Homodimeric domain of signal transducing histidine kinase"/>
    <property type="match status" value="1"/>
</dbReference>
<dbReference type="EC" id="2.7.13.3" evidence="2"/>
<accession>C7RS26</accession>
<dbReference type="InterPro" id="IPR004358">
    <property type="entry name" value="Sig_transdc_His_kin-like_C"/>
</dbReference>
<name>C7RS26_ACCRE</name>
<dbReference type="SUPFAM" id="SSF55874">
    <property type="entry name" value="ATPase domain of HSP90 chaperone/DNA topoisomerase II/histidine kinase"/>
    <property type="match status" value="1"/>
</dbReference>
<reference evidence="11" key="1">
    <citation type="submission" date="2009-08" db="EMBL/GenBank/DDBJ databases">
        <authorList>
            <consortium name="US DOE Joint Genome Institute"/>
            <person name="Lucas S."/>
            <person name="Copeland A."/>
            <person name="Lapidus A."/>
            <person name="Glavina del Rio T."/>
            <person name="Dalin E."/>
            <person name="Tice H."/>
            <person name="Bruce D."/>
            <person name="Barry K."/>
            <person name="Pitluck S."/>
            <person name="Lowry S."/>
            <person name="Larimer F."/>
            <person name="Land M."/>
            <person name="Hauser L."/>
            <person name="Kyrpides N."/>
            <person name="Ivanova N."/>
            <person name="McMahon K.D."/>
            <person name="Hugenholtz P."/>
        </authorList>
    </citation>
    <scope>NUCLEOTIDE SEQUENCE</scope>
    <source>
        <strain evidence="11">UW-1</strain>
    </source>
</reference>
<keyword evidence="7" id="KW-0902">Two-component regulatory system</keyword>
<dbReference type="HOGENOM" id="CLU_000445_114_62_4"/>
<dbReference type="InterPro" id="IPR006189">
    <property type="entry name" value="CHASE_dom"/>
</dbReference>
<evidence type="ECO:0000256" key="8">
    <source>
        <dbReference type="SAM" id="Phobius"/>
    </source>
</evidence>
<proteinExistence type="predicted"/>
<gene>
    <name evidence="11" type="ordered locus">CAP2UW1_2562</name>
</gene>
<dbReference type="eggNOG" id="COG4251">
    <property type="taxonomic scope" value="Bacteria"/>
</dbReference>
<keyword evidence="8" id="KW-0472">Membrane</keyword>
<dbReference type="GO" id="GO:0000156">
    <property type="term" value="F:phosphorelay response regulator activity"/>
    <property type="evidence" value="ECO:0007669"/>
    <property type="project" value="TreeGrafter"/>
</dbReference>
<dbReference type="InterPro" id="IPR003594">
    <property type="entry name" value="HATPase_dom"/>
</dbReference>
<feature type="domain" description="CHASE" evidence="10">
    <location>
        <begin position="113"/>
        <end position="207"/>
    </location>
</feature>
<dbReference type="InterPro" id="IPR036097">
    <property type="entry name" value="HisK_dim/P_sf"/>
</dbReference>
<comment type="catalytic activity">
    <reaction evidence="1">
        <text>ATP + protein L-histidine = ADP + protein N-phospho-L-histidine.</text>
        <dbReference type="EC" id="2.7.13.3"/>
    </reaction>
</comment>
<reference evidence="11" key="2">
    <citation type="submission" date="2009-09" db="EMBL/GenBank/DDBJ databases">
        <title>Complete sequence of chromosome of Candidatus Accumulibacter phosphatis clade IIA str. UW-1.</title>
        <authorList>
            <consortium name="US DOE Joint Genome Institute"/>
            <person name="Martin H.G."/>
            <person name="Ivanova N."/>
            <person name="Kunin V."/>
            <person name="Warnecke F."/>
            <person name="Barry K."/>
            <person name="He S."/>
            <person name="Salamov A."/>
            <person name="Szeto E."/>
            <person name="Dalin E."/>
            <person name="Pangilinan J.L."/>
            <person name="Lapidus A."/>
            <person name="Lowry S."/>
            <person name="Kyrpides N.C."/>
            <person name="McMahon K.D."/>
            <person name="Hugenholtz P."/>
        </authorList>
    </citation>
    <scope>NUCLEOTIDE SEQUENCE [LARGE SCALE GENOMIC DNA]</scope>
    <source>
        <strain evidence="11">UW-1</strain>
    </source>
</reference>
<dbReference type="AlphaFoldDB" id="C7RS26"/>
<dbReference type="InterPro" id="IPR005467">
    <property type="entry name" value="His_kinase_dom"/>
</dbReference>
<feature type="transmembrane region" description="Helical" evidence="8">
    <location>
        <begin position="267"/>
        <end position="286"/>
    </location>
</feature>
<evidence type="ECO:0000256" key="7">
    <source>
        <dbReference type="ARBA" id="ARBA00023012"/>
    </source>
</evidence>
<dbReference type="eggNOG" id="COG3452">
    <property type="taxonomic scope" value="Bacteria"/>
</dbReference>
<dbReference type="SMART" id="SM00387">
    <property type="entry name" value="HATPase_c"/>
    <property type="match status" value="1"/>
</dbReference>
<dbReference type="Gene3D" id="3.30.565.10">
    <property type="entry name" value="Histidine kinase-like ATPase, C-terminal domain"/>
    <property type="match status" value="1"/>
</dbReference>
<dbReference type="SMART" id="SM01079">
    <property type="entry name" value="CHASE"/>
    <property type="match status" value="1"/>
</dbReference>
<protein>
    <recommendedName>
        <fullName evidence="2">histidine kinase</fullName>
        <ecNumber evidence="2">2.7.13.3</ecNumber>
    </recommendedName>
</protein>
<evidence type="ECO:0000256" key="6">
    <source>
        <dbReference type="ARBA" id="ARBA00022840"/>
    </source>
</evidence>
<evidence type="ECO:0000256" key="1">
    <source>
        <dbReference type="ARBA" id="ARBA00000085"/>
    </source>
</evidence>
<dbReference type="PRINTS" id="PR00344">
    <property type="entry name" value="BCTRLSENSOR"/>
</dbReference>
<dbReference type="GO" id="GO:0007234">
    <property type="term" value="P:osmosensory signaling via phosphorelay pathway"/>
    <property type="evidence" value="ECO:0007669"/>
    <property type="project" value="TreeGrafter"/>
</dbReference>
<evidence type="ECO:0000256" key="3">
    <source>
        <dbReference type="ARBA" id="ARBA00022679"/>
    </source>
</evidence>
<dbReference type="GO" id="GO:0000155">
    <property type="term" value="F:phosphorelay sensor kinase activity"/>
    <property type="evidence" value="ECO:0007669"/>
    <property type="project" value="InterPro"/>
</dbReference>
<dbReference type="InterPro" id="IPR036890">
    <property type="entry name" value="HATPase_C_sf"/>
</dbReference>
<dbReference type="PROSITE" id="PS50839">
    <property type="entry name" value="CHASE"/>
    <property type="match status" value="1"/>
</dbReference>
<dbReference type="GO" id="GO:0005524">
    <property type="term" value="F:ATP binding"/>
    <property type="evidence" value="ECO:0007669"/>
    <property type="project" value="UniProtKB-KW"/>
</dbReference>
<feature type="domain" description="Histidine kinase" evidence="9">
    <location>
        <begin position="319"/>
        <end position="532"/>
    </location>
</feature>
<organism evidence="11">
    <name type="scientific">Accumulibacter regalis</name>
    <dbReference type="NCBI Taxonomy" id="522306"/>
    <lineage>
        <taxon>Bacteria</taxon>
        <taxon>Pseudomonadati</taxon>
        <taxon>Pseudomonadota</taxon>
        <taxon>Betaproteobacteria</taxon>
        <taxon>Candidatus Accumulibacter</taxon>
    </lineage>
</organism>
<evidence type="ECO:0000259" key="10">
    <source>
        <dbReference type="PROSITE" id="PS50839"/>
    </source>
</evidence>